<comment type="subcellular location">
    <subcellularLocation>
        <location evidence="1">Nucleus</location>
    </subcellularLocation>
</comment>
<dbReference type="SUPFAM" id="SSF69118">
    <property type="entry name" value="AhpD-like"/>
    <property type="match status" value="1"/>
</dbReference>
<sequence>MANKLPEGSKIHVHDVVAALVQETSADFPAKVVKCSSAKEVSQKSDIVLTMLPEGSHVRSVYLDPQTGICATDASHKLLVDSSTIDTATSLEVKDHISKKYPSASFYDAPVSGGVIGAVKGTIAFFLGSADDEELLGTMGKGVIACGGPSLGLSAKLSNNYLSGIITIATAEAMNMGMRAGIDAKALANVFAAGTAQNAICDTFNPVPGVCPDAPSSKGYKGGFRVQLMKKDFSLAVDMADRVEARHALGEKGLETFVGASDDPDCKDLDSRVVYRLTNAIMSTGPKFDALHKQLFDEGLKMRRSVVGDSYVDRALANGATEFSKAGQELTTEWCWGYAWTRPGLEKKQRSLLNIGMLMALNRAPELAVHIRGARNNGLTELEIREAILHCTTYCGVPAGVDAMKTAEKVLDEMAEKGEMARELGKVALEMPPSPLLEGPIEHDDARPAPKKPKRFQCRRCQRLFARLEHLQRHERTHTQEKPFLCDKCDSRFTRSDLLIRHERLSHNKDAAKRKVSHPQKNDKRVRIASTGDGDSHGTSGDRSDLPHVNLRNSPFPASMSAMASMSMDTSFHSPLAALSFAAEQTAFQDALAASSPHAFGVTPGLSAEHFHQMAPVDALPQSAAVENPAPSADPDFSETLDSLAAFLENEPLSSYHFSSTITAEQPVPFFSPESILNATEFDSHNGIHAHPAFSQSHANLEEPNSFSRFGSRLPSLQPEEQPAEAHNRPTTSRPVSDISYEDRQSILDRMDEFSSVIPPDFRLPSRLALSRFIGAYINGFHEHLPFLHIPTMTVENCSVELLLALAAVGAQYCFEAEKGVELFHTARAIAAQRIRRRDASLACPNRYSNSDSVPPEASYPTAQSPANTRQHSSRSSSINGPLGLPSDPEHPVAKETLIQTAQALLILMAMATWAKHKEILREALAIQSILATLVRDDGLRSPPIPDDISWEEWTQLESVTRTKFIVFCFFNLHCIVYNIPPLILNSELKMRLPSSAAEFKAGSATKWHEARKRAPTPGSAPTDFQSALRRLFSRGGRDITEWNSSLGNYILIHALIQHIFFVRQTARCRFDGTGELTADDVASLEHALRNWQLGWKRNPESSLDPMDPNGPVAFNSTALLRLAYIRLTMDTGPGRALDTRDPAQVAAALRDSPAVRRTPKLVRAVLHSAHALSIPVKIGIRLVAKTQTFIWSIQHSLCSLECAFLLSKWLEAVGVPAPDPPVSDDERRIIGLVKTMLDETEFAVPDGPGAPLEGPALTRRLNAGVLRVWATIFRGAQTWALVDVIGSSLNIYADMLEPG</sequence>
<dbReference type="PROSITE" id="PS50157">
    <property type="entry name" value="ZINC_FINGER_C2H2_2"/>
    <property type="match status" value="2"/>
</dbReference>
<dbReference type="PANTHER" id="PTHR40626">
    <property type="entry name" value="MIP31509P"/>
    <property type="match status" value="1"/>
</dbReference>
<dbReference type="CDD" id="cd12148">
    <property type="entry name" value="fungal_TF_MHR"/>
    <property type="match status" value="1"/>
</dbReference>
<dbReference type="SUPFAM" id="SSF57667">
    <property type="entry name" value="beta-beta-alpha zinc fingers"/>
    <property type="match status" value="1"/>
</dbReference>
<feature type="compositionally biased region" description="Basic and acidic residues" evidence="8">
    <location>
        <begin position="534"/>
        <end position="546"/>
    </location>
</feature>
<feature type="region of interest" description="Disordered" evidence="8">
    <location>
        <begin position="846"/>
        <end position="887"/>
    </location>
</feature>
<name>A0ABR3SK94_9PEZI</name>
<keyword evidence="2" id="KW-0479">Metal-binding</keyword>
<dbReference type="Pfam" id="PF03446">
    <property type="entry name" value="NAD_binding_2"/>
    <property type="match status" value="1"/>
</dbReference>
<evidence type="ECO:0000256" key="7">
    <source>
        <dbReference type="PROSITE-ProRule" id="PRU00042"/>
    </source>
</evidence>
<evidence type="ECO:0000313" key="10">
    <source>
        <dbReference type="EMBL" id="KAL1622013.1"/>
    </source>
</evidence>
<comment type="caution">
    <text evidence="10">The sequence shown here is derived from an EMBL/GenBank/DDBJ whole genome shotgun (WGS) entry which is preliminary data.</text>
</comment>
<dbReference type="InterPro" id="IPR029032">
    <property type="entry name" value="AhpD-like"/>
</dbReference>
<proteinExistence type="predicted"/>
<evidence type="ECO:0000256" key="6">
    <source>
        <dbReference type="ARBA" id="ARBA00023242"/>
    </source>
</evidence>
<feature type="domain" description="C2H2-type" evidence="9">
    <location>
        <begin position="456"/>
        <end position="483"/>
    </location>
</feature>
<keyword evidence="4 7" id="KW-0863">Zinc-finger</keyword>
<protein>
    <recommendedName>
        <fullName evidence="9">C2H2-type domain-containing protein</fullName>
    </recommendedName>
</protein>
<dbReference type="Proteomes" id="UP001521116">
    <property type="component" value="Unassembled WGS sequence"/>
</dbReference>
<dbReference type="InterPro" id="IPR029154">
    <property type="entry name" value="HIBADH-like_NADP-bd"/>
</dbReference>
<dbReference type="Pfam" id="PF04082">
    <property type="entry name" value="Fungal_trans"/>
    <property type="match status" value="1"/>
</dbReference>
<dbReference type="InterPro" id="IPR007219">
    <property type="entry name" value="XnlR_reg_dom"/>
</dbReference>
<feature type="compositionally biased region" description="Polar residues" evidence="8">
    <location>
        <begin position="861"/>
        <end position="880"/>
    </location>
</feature>
<dbReference type="PROSITE" id="PS00028">
    <property type="entry name" value="ZINC_FINGER_C2H2_1"/>
    <property type="match status" value="2"/>
</dbReference>
<gene>
    <name evidence="10" type="ORF">SLS56_008897</name>
</gene>
<evidence type="ECO:0000256" key="8">
    <source>
        <dbReference type="SAM" id="MobiDB-lite"/>
    </source>
</evidence>
<keyword evidence="3" id="KW-0677">Repeat</keyword>
<evidence type="ECO:0000256" key="5">
    <source>
        <dbReference type="ARBA" id="ARBA00022833"/>
    </source>
</evidence>
<dbReference type="InterPro" id="IPR006115">
    <property type="entry name" value="6PGDH_NADP-bd"/>
</dbReference>
<dbReference type="EMBL" id="JAJVDC020000141">
    <property type="protein sequence ID" value="KAL1622013.1"/>
    <property type="molecule type" value="Genomic_DNA"/>
</dbReference>
<dbReference type="SUPFAM" id="SSF51735">
    <property type="entry name" value="NAD(P)-binding Rossmann-fold domains"/>
    <property type="match status" value="1"/>
</dbReference>
<keyword evidence="6" id="KW-0539">Nucleus</keyword>
<evidence type="ECO:0000313" key="11">
    <source>
        <dbReference type="Proteomes" id="UP001521116"/>
    </source>
</evidence>
<evidence type="ECO:0000259" key="9">
    <source>
        <dbReference type="PROSITE" id="PS50157"/>
    </source>
</evidence>
<organism evidence="10 11">
    <name type="scientific">Neofusicoccum ribis</name>
    <dbReference type="NCBI Taxonomy" id="45134"/>
    <lineage>
        <taxon>Eukaryota</taxon>
        <taxon>Fungi</taxon>
        <taxon>Dikarya</taxon>
        <taxon>Ascomycota</taxon>
        <taxon>Pezizomycotina</taxon>
        <taxon>Dothideomycetes</taxon>
        <taxon>Dothideomycetes incertae sedis</taxon>
        <taxon>Botryosphaeriales</taxon>
        <taxon>Botryosphaeriaceae</taxon>
        <taxon>Neofusicoccum</taxon>
    </lineage>
</organism>
<dbReference type="InterPro" id="IPR036291">
    <property type="entry name" value="NAD(P)-bd_dom_sf"/>
</dbReference>
<dbReference type="Pfam" id="PF02627">
    <property type="entry name" value="CMD"/>
    <property type="match status" value="1"/>
</dbReference>
<accession>A0ABR3SK94</accession>
<dbReference type="Pfam" id="PF14833">
    <property type="entry name" value="NAD_binding_11"/>
    <property type="match status" value="1"/>
</dbReference>
<dbReference type="InterPro" id="IPR013087">
    <property type="entry name" value="Znf_C2H2_type"/>
</dbReference>
<feature type="compositionally biased region" description="Basic and acidic residues" evidence="8">
    <location>
        <begin position="504"/>
        <end position="513"/>
    </location>
</feature>
<dbReference type="Gene3D" id="3.30.160.60">
    <property type="entry name" value="Classic Zinc Finger"/>
    <property type="match status" value="2"/>
</dbReference>
<evidence type="ECO:0000256" key="1">
    <source>
        <dbReference type="ARBA" id="ARBA00004123"/>
    </source>
</evidence>
<dbReference type="Gene3D" id="3.40.50.720">
    <property type="entry name" value="NAD(P)-binding Rossmann-like Domain"/>
    <property type="match status" value="1"/>
</dbReference>
<evidence type="ECO:0000256" key="4">
    <source>
        <dbReference type="ARBA" id="ARBA00022771"/>
    </source>
</evidence>
<keyword evidence="5" id="KW-0862">Zinc</keyword>
<dbReference type="PANTHER" id="PTHR40626:SF22">
    <property type="entry name" value="C2H2-TYPE DOMAIN-CONTAINING PROTEIN"/>
    <property type="match status" value="1"/>
</dbReference>
<dbReference type="InterPro" id="IPR051059">
    <property type="entry name" value="VerF-like"/>
</dbReference>
<feature type="region of interest" description="Disordered" evidence="8">
    <location>
        <begin position="504"/>
        <end position="553"/>
    </location>
</feature>
<keyword evidence="11" id="KW-1185">Reference proteome</keyword>
<dbReference type="InterPro" id="IPR036236">
    <property type="entry name" value="Znf_C2H2_sf"/>
</dbReference>
<dbReference type="SMART" id="SM00355">
    <property type="entry name" value="ZnF_C2H2"/>
    <property type="match status" value="2"/>
</dbReference>
<dbReference type="SUPFAM" id="SSF48179">
    <property type="entry name" value="6-phosphogluconate dehydrogenase C-terminal domain-like"/>
    <property type="match status" value="1"/>
</dbReference>
<evidence type="ECO:0000256" key="2">
    <source>
        <dbReference type="ARBA" id="ARBA00022723"/>
    </source>
</evidence>
<feature type="domain" description="C2H2-type" evidence="9">
    <location>
        <begin position="484"/>
        <end position="512"/>
    </location>
</feature>
<dbReference type="InterPro" id="IPR008927">
    <property type="entry name" value="6-PGluconate_DH-like_C_sf"/>
</dbReference>
<dbReference type="InterPro" id="IPR013328">
    <property type="entry name" value="6PGD_dom2"/>
</dbReference>
<dbReference type="InterPro" id="IPR003779">
    <property type="entry name" value="CMD-like"/>
</dbReference>
<dbReference type="Gene3D" id="1.10.1040.10">
    <property type="entry name" value="N-(1-d-carboxylethyl)-l-norvaline Dehydrogenase, domain 2"/>
    <property type="match status" value="1"/>
</dbReference>
<feature type="region of interest" description="Disordered" evidence="8">
    <location>
        <begin position="701"/>
        <end position="739"/>
    </location>
</feature>
<reference evidence="10 11" key="1">
    <citation type="submission" date="2024-02" db="EMBL/GenBank/DDBJ databases">
        <title>De novo assembly and annotation of 12 fungi associated with fruit tree decline syndrome in Ontario, Canada.</title>
        <authorList>
            <person name="Sulman M."/>
            <person name="Ellouze W."/>
            <person name="Ilyukhin E."/>
        </authorList>
    </citation>
    <scope>NUCLEOTIDE SEQUENCE [LARGE SCALE GENOMIC DNA]</scope>
    <source>
        <strain evidence="10 11">M1-105</strain>
    </source>
</reference>
<dbReference type="Gene3D" id="1.20.1290.10">
    <property type="entry name" value="AhpD-like"/>
    <property type="match status" value="1"/>
</dbReference>
<evidence type="ECO:0000256" key="3">
    <source>
        <dbReference type="ARBA" id="ARBA00022737"/>
    </source>
</evidence>